<proteinExistence type="predicted"/>
<feature type="chain" id="PRO_5032547657" evidence="1">
    <location>
        <begin position="23"/>
        <end position="147"/>
    </location>
</feature>
<keyword evidence="1" id="KW-0732">Signal</keyword>
<reference evidence="2 3" key="1">
    <citation type="submission" date="2020-07" db="EMBL/GenBank/DDBJ databases">
        <title>Endozoicomonas sp. nov., isolated from sediment.</title>
        <authorList>
            <person name="Gu T."/>
        </authorList>
    </citation>
    <scope>NUCLEOTIDE SEQUENCE [LARGE SCALE GENOMIC DNA]</scope>
    <source>
        <strain evidence="2 3">SM1973</strain>
    </source>
</reference>
<dbReference type="EMBL" id="JACCKB010000062">
    <property type="protein sequence ID" value="NYZ69143.1"/>
    <property type="molecule type" value="Genomic_DNA"/>
</dbReference>
<gene>
    <name evidence="2" type="ORF">H0A36_24285</name>
</gene>
<accession>A0A853I747</accession>
<comment type="caution">
    <text evidence="2">The sequence shown here is derived from an EMBL/GenBank/DDBJ whole genome shotgun (WGS) entry which is preliminary data.</text>
</comment>
<name>A0A853I747_9GAMM</name>
<dbReference type="RefSeq" id="WP_180571143.1">
    <property type="nucleotide sequence ID" value="NZ_JACCKB010000062.1"/>
</dbReference>
<sequence length="147" mass="17593">MKKSIIIGAALASLLMSGSSYAIDISVSVGVGNARIFASSHHSRPYYVDRVRHVHRHSAHCGHFKPRHHYRNHRNRHYRQRHGYYEQRRYHQPRRYYREPSGVIYYRSNNQGRYPVKQYHGGGVYKGKTIRYLPNGTVIEKRRYYRY</sequence>
<feature type="signal peptide" evidence="1">
    <location>
        <begin position="1"/>
        <end position="22"/>
    </location>
</feature>
<evidence type="ECO:0000313" key="2">
    <source>
        <dbReference type="EMBL" id="NYZ69143.1"/>
    </source>
</evidence>
<keyword evidence="3" id="KW-1185">Reference proteome</keyword>
<dbReference type="AlphaFoldDB" id="A0A853I747"/>
<organism evidence="2 3">
    <name type="scientific">Spartinivicinus marinus</name>
    <dbReference type="NCBI Taxonomy" id="2994442"/>
    <lineage>
        <taxon>Bacteria</taxon>
        <taxon>Pseudomonadati</taxon>
        <taxon>Pseudomonadota</taxon>
        <taxon>Gammaproteobacteria</taxon>
        <taxon>Oceanospirillales</taxon>
        <taxon>Zooshikellaceae</taxon>
        <taxon>Spartinivicinus</taxon>
    </lineage>
</organism>
<evidence type="ECO:0000313" key="3">
    <source>
        <dbReference type="Proteomes" id="UP000569732"/>
    </source>
</evidence>
<protein>
    <submittedName>
        <fullName evidence="2">Uncharacterized protein</fullName>
    </submittedName>
</protein>
<dbReference type="Proteomes" id="UP000569732">
    <property type="component" value="Unassembled WGS sequence"/>
</dbReference>
<evidence type="ECO:0000256" key="1">
    <source>
        <dbReference type="SAM" id="SignalP"/>
    </source>
</evidence>